<name>F7C7V6_ORNAN</name>
<organism evidence="14 15">
    <name type="scientific">Ornithorhynchus anatinus</name>
    <name type="common">Duckbill platypus</name>
    <dbReference type="NCBI Taxonomy" id="9258"/>
    <lineage>
        <taxon>Eukaryota</taxon>
        <taxon>Metazoa</taxon>
        <taxon>Chordata</taxon>
        <taxon>Craniata</taxon>
        <taxon>Vertebrata</taxon>
        <taxon>Euteleostomi</taxon>
        <taxon>Mammalia</taxon>
        <taxon>Monotremata</taxon>
        <taxon>Ornithorhynchidae</taxon>
        <taxon>Ornithorhynchus</taxon>
    </lineage>
</organism>
<dbReference type="InterPro" id="IPR007110">
    <property type="entry name" value="Ig-like_dom"/>
</dbReference>
<dbReference type="SMART" id="SM00409">
    <property type="entry name" value="IG"/>
    <property type="match status" value="1"/>
</dbReference>
<comment type="subcellular location">
    <subcellularLocation>
        <location evidence="1">Membrane</location>
        <topology evidence="1">Single-pass type I membrane protein</topology>
    </subcellularLocation>
</comment>
<sequence length="487" mass="52918">MSKWVMLLWIVGHFSIVCAQRDKLVKGFVGQSVQLPCSYRTQNGRREVCWGKGRCPNSKCGDRLLQTDGSRVTFRRSWKYQLKGSLRQGNVDLTITEASEGDSGMYCCRIEVPGWFNDIKNNVHLQIRKVTTTTKRTTTTTTTCPPTTLQPTTATILQTTTATTFQTTTATTLPPTTATTLPPTTSTTPHTTTATTLQPTTSTILHTTTATALEPTTSTTLLTTSAPVRHITTVTTLQPTTTTTLPPTTTTTLHTTTATKFEPTTSPGLPTTSAPTRHITTATSLPTTPATILQGTTAPALQITTATTVQNITATPFQPTTAITLQAITTALFAATLGTETFLSTKELVTSFSSHALQTTLRVPDEETSHTPKVTATSTLYMTSQEVATRTRGDSTSHSSEGTSDVFQREFELDQISNSVKYNLLFIIVPLVAAGLLALLLGILLRGKVMQKYYLAKYTSFKMKKEPENILGDMQIEMNGDDNLFIL</sequence>
<dbReference type="InterPro" id="IPR036179">
    <property type="entry name" value="Ig-like_dom_sf"/>
</dbReference>
<evidence type="ECO:0000256" key="2">
    <source>
        <dbReference type="ARBA" id="ARBA00022692"/>
    </source>
</evidence>
<evidence type="ECO:0000256" key="7">
    <source>
        <dbReference type="ARBA" id="ARBA00023180"/>
    </source>
</evidence>
<dbReference type="HOGENOM" id="CLU_560148_0_0_1"/>
<protein>
    <recommendedName>
        <fullName evidence="13">Ig-like domain-containing protein</fullName>
    </recommendedName>
</protein>
<evidence type="ECO:0000313" key="14">
    <source>
        <dbReference type="Ensembl" id="ENSOANP00000008077.2"/>
    </source>
</evidence>
<keyword evidence="8" id="KW-0393">Immunoglobulin domain</keyword>
<dbReference type="Gene3D" id="2.60.40.10">
    <property type="entry name" value="Immunoglobulins"/>
    <property type="match status" value="1"/>
</dbReference>
<comment type="similarity">
    <text evidence="9">Belongs to the immunoglobulin superfamily. TIM family.</text>
</comment>
<reference evidence="14" key="3">
    <citation type="submission" date="2025-09" db="UniProtKB">
        <authorList>
            <consortium name="Ensembl"/>
        </authorList>
    </citation>
    <scope>IDENTIFICATION</scope>
    <source>
        <strain evidence="14">Glennie</strain>
    </source>
</reference>
<evidence type="ECO:0000256" key="8">
    <source>
        <dbReference type="ARBA" id="ARBA00023319"/>
    </source>
</evidence>
<accession>F7C7V6</accession>
<dbReference type="Ensembl" id="ENSOANT00000008079.3">
    <property type="protein sequence ID" value="ENSOANP00000008077.2"/>
    <property type="gene ID" value="ENSOANG00000005088.3"/>
</dbReference>
<reference evidence="14" key="2">
    <citation type="submission" date="2025-08" db="UniProtKB">
        <authorList>
            <consortium name="Ensembl"/>
        </authorList>
    </citation>
    <scope>IDENTIFICATION</scope>
    <source>
        <strain evidence="14">Glennie</strain>
    </source>
</reference>
<dbReference type="InterPro" id="IPR013106">
    <property type="entry name" value="Ig_V-set"/>
</dbReference>
<dbReference type="eggNOG" id="ENOG502S1A2">
    <property type="taxonomic scope" value="Eukaryota"/>
</dbReference>
<evidence type="ECO:0000256" key="11">
    <source>
        <dbReference type="SAM" id="Phobius"/>
    </source>
</evidence>
<dbReference type="GO" id="GO:0016020">
    <property type="term" value="C:membrane"/>
    <property type="evidence" value="ECO:0007669"/>
    <property type="project" value="UniProtKB-SubCell"/>
</dbReference>
<dbReference type="FunCoup" id="F7C7V6">
    <property type="interactions" value="116"/>
</dbReference>
<dbReference type="GO" id="GO:0001786">
    <property type="term" value="F:phosphatidylserine binding"/>
    <property type="evidence" value="ECO:0000318"/>
    <property type="project" value="GO_Central"/>
</dbReference>
<dbReference type="InParanoid" id="F7C7V6"/>
<feature type="chain" id="PRO_5003350084" description="Ig-like domain-containing protein" evidence="12">
    <location>
        <begin position="20"/>
        <end position="487"/>
    </location>
</feature>
<keyword evidence="15" id="KW-1185">Reference proteome</keyword>
<dbReference type="Bgee" id="ENSOANG00000005088">
    <property type="expression patterns" value="Expressed in liver and 6 other cell types or tissues"/>
</dbReference>
<evidence type="ECO:0000256" key="3">
    <source>
        <dbReference type="ARBA" id="ARBA00022729"/>
    </source>
</evidence>
<feature type="signal peptide" evidence="12">
    <location>
        <begin position="1"/>
        <end position="19"/>
    </location>
</feature>
<dbReference type="OMA" id="NSKCNDR"/>
<evidence type="ECO:0000256" key="6">
    <source>
        <dbReference type="ARBA" id="ARBA00023157"/>
    </source>
</evidence>
<feature type="domain" description="Ig-like" evidence="13">
    <location>
        <begin position="30"/>
        <end position="111"/>
    </location>
</feature>
<dbReference type="PROSITE" id="PS50835">
    <property type="entry name" value="IG_LIKE"/>
    <property type="match status" value="1"/>
</dbReference>
<reference evidence="14 15" key="1">
    <citation type="journal article" date="2008" name="Nature">
        <title>Genome analysis of the platypus reveals unique signatures of evolution.</title>
        <authorList>
            <person name="Warren W.C."/>
            <person name="Hillier L.W."/>
            <person name="Marshall Graves J.A."/>
            <person name="Birney E."/>
            <person name="Ponting C.P."/>
            <person name="Grutzner F."/>
            <person name="Belov K."/>
            <person name="Miller W."/>
            <person name="Clarke L."/>
            <person name="Chinwalla A.T."/>
            <person name="Yang S.P."/>
            <person name="Heger A."/>
            <person name="Locke D.P."/>
            <person name="Miethke P."/>
            <person name="Waters P.D."/>
            <person name="Veyrunes F."/>
            <person name="Fulton L."/>
            <person name="Fulton B."/>
            <person name="Graves T."/>
            <person name="Wallis J."/>
            <person name="Puente X.S."/>
            <person name="Lopez-Otin C."/>
            <person name="Ordonez G.R."/>
            <person name="Eichler E.E."/>
            <person name="Chen L."/>
            <person name="Cheng Z."/>
            <person name="Deakin J.E."/>
            <person name="Alsop A."/>
            <person name="Thompson K."/>
            <person name="Kirby P."/>
            <person name="Papenfuss A.T."/>
            <person name="Wakefield M.J."/>
            <person name="Olender T."/>
            <person name="Lancet D."/>
            <person name="Huttley G.A."/>
            <person name="Smit A.F."/>
            <person name="Pask A."/>
            <person name="Temple-Smith P."/>
            <person name="Batzer M.A."/>
            <person name="Walker J.A."/>
            <person name="Konkel M.K."/>
            <person name="Harris R.S."/>
            <person name="Whittington C.M."/>
            <person name="Wong E.S."/>
            <person name="Gemmell N.J."/>
            <person name="Buschiazzo E."/>
            <person name="Vargas Jentzsch I.M."/>
            <person name="Merkel A."/>
            <person name="Schmitz J."/>
            <person name="Zemann A."/>
            <person name="Churakov G."/>
            <person name="Kriegs J.O."/>
            <person name="Brosius J."/>
            <person name="Murchison E.P."/>
            <person name="Sachidanandam R."/>
            <person name="Smith C."/>
            <person name="Hannon G.J."/>
            <person name="Tsend-Ayush E."/>
            <person name="McMillan D."/>
            <person name="Attenborough R."/>
            <person name="Rens W."/>
            <person name="Ferguson-Smith M."/>
            <person name="Lefevre C.M."/>
            <person name="Sharp J.A."/>
            <person name="Nicholas K.R."/>
            <person name="Ray D.A."/>
            <person name="Kube M."/>
            <person name="Reinhardt R."/>
            <person name="Pringle T.H."/>
            <person name="Taylor J."/>
            <person name="Jones R.C."/>
            <person name="Nixon B."/>
            <person name="Dacheux J.L."/>
            <person name="Niwa H."/>
            <person name="Sekita Y."/>
            <person name="Huang X."/>
            <person name="Stark A."/>
            <person name="Kheradpour P."/>
            <person name="Kellis M."/>
            <person name="Flicek P."/>
            <person name="Chen Y."/>
            <person name="Webber C."/>
            <person name="Hardison R."/>
            <person name="Nelson J."/>
            <person name="Hallsworth-Pepin K."/>
            <person name="Delehaunty K."/>
            <person name="Markovic C."/>
            <person name="Minx P."/>
            <person name="Feng Y."/>
            <person name="Kremitzki C."/>
            <person name="Mitreva M."/>
            <person name="Glasscock J."/>
            <person name="Wylie T."/>
            <person name="Wohldmann P."/>
            <person name="Thiru P."/>
            <person name="Nhan M.N."/>
            <person name="Pohl C.S."/>
            <person name="Smith S.M."/>
            <person name="Hou S."/>
            <person name="Nefedov M."/>
            <person name="de Jong P.J."/>
            <person name="Renfree M.B."/>
            <person name="Mardis E.R."/>
            <person name="Wilson R.K."/>
        </authorList>
    </citation>
    <scope>NUCLEOTIDE SEQUENCE [LARGE SCALE GENOMIC DNA]</scope>
    <source>
        <strain evidence="14 15">Glennie</strain>
    </source>
</reference>
<keyword evidence="5 11" id="KW-0472">Membrane</keyword>
<dbReference type="Pfam" id="PF07686">
    <property type="entry name" value="V-set"/>
    <property type="match status" value="1"/>
</dbReference>
<dbReference type="Proteomes" id="UP000002279">
    <property type="component" value="Chromosome X1"/>
</dbReference>
<keyword evidence="7" id="KW-0325">Glycoprotein</keyword>
<dbReference type="GO" id="GO:0043277">
    <property type="term" value="P:apoptotic cell clearance"/>
    <property type="evidence" value="ECO:0000318"/>
    <property type="project" value="GO_Central"/>
</dbReference>
<evidence type="ECO:0000256" key="4">
    <source>
        <dbReference type="ARBA" id="ARBA00022989"/>
    </source>
</evidence>
<evidence type="ECO:0000256" key="12">
    <source>
        <dbReference type="SAM" id="SignalP"/>
    </source>
</evidence>
<dbReference type="FunFam" id="2.60.40.10:FF:000774">
    <property type="entry name" value="Hepatitis A virus cellular receptor 1"/>
    <property type="match status" value="1"/>
</dbReference>
<evidence type="ECO:0000259" key="13">
    <source>
        <dbReference type="PROSITE" id="PS50835"/>
    </source>
</evidence>
<dbReference type="InterPro" id="IPR003599">
    <property type="entry name" value="Ig_sub"/>
</dbReference>
<keyword evidence="4 11" id="KW-1133">Transmembrane helix</keyword>
<dbReference type="AlphaFoldDB" id="F7C7V6"/>
<proteinExistence type="inferred from homology"/>
<dbReference type="GO" id="GO:0060097">
    <property type="term" value="P:cytoskeletal rearrangement involved in phagocytosis, engulfment"/>
    <property type="evidence" value="ECO:0000318"/>
    <property type="project" value="GO_Central"/>
</dbReference>
<dbReference type="PANTHER" id="PTHR46608:SF3">
    <property type="entry name" value="T-CELL IMMUNOGLOBULIN AND MUCIN DOMAIN-CONTAINING PROTEIN 4"/>
    <property type="match status" value="1"/>
</dbReference>
<dbReference type="STRING" id="9258.ENSOANP00000008077"/>
<dbReference type="KEGG" id="oaa:100076027"/>
<keyword evidence="3 12" id="KW-0732">Signal</keyword>
<dbReference type="OrthoDB" id="8447307at2759"/>
<keyword evidence="6" id="KW-1015">Disulfide bond</keyword>
<feature type="region of interest" description="Disordered" evidence="10">
    <location>
        <begin position="172"/>
        <end position="195"/>
    </location>
</feature>
<gene>
    <name evidence="14" type="primary">LOC100076027</name>
</gene>
<evidence type="ECO:0000313" key="15">
    <source>
        <dbReference type="Proteomes" id="UP000002279"/>
    </source>
</evidence>
<dbReference type="RefSeq" id="XP_007653491.1">
    <property type="nucleotide sequence ID" value="XM_007655301.4"/>
</dbReference>
<evidence type="ECO:0000256" key="9">
    <source>
        <dbReference type="ARBA" id="ARBA00038203"/>
    </source>
</evidence>
<feature type="transmembrane region" description="Helical" evidence="11">
    <location>
        <begin position="424"/>
        <end position="445"/>
    </location>
</feature>
<evidence type="ECO:0000256" key="1">
    <source>
        <dbReference type="ARBA" id="ARBA00004479"/>
    </source>
</evidence>
<evidence type="ECO:0000256" key="10">
    <source>
        <dbReference type="SAM" id="MobiDB-lite"/>
    </source>
</evidence>
<dbReference type="GeneTree" id="ENSGT00940000161609"/>
<dbReference type="GeneID" id="100076027"/>
<dbReference type="InterPro" id="IPR013783">
    <property type="entry name" value="Ig-like_fold"/>
</dbReference>
<dbReference type="PANTHER" id="PTHR46608">
    <property type="entry name" value="T-CELL IMMUNOGLOBULIN AND MUCIN DOMAIN-CONTAINING PROTEIN 4"/>
    <property type="match status" value="1"/>
</dbReference>
<dbReference type="SUPFAM" id="SSF48726">
    <property type="entry name" value="Immunoglobulin"/>
    <property type="match status" value="1"/>
</dbReference>
<evidence type="ECO:0000256" key="5">
    <source>
        <dbReference type="ARBA" id="ARBA00023136"/>
    </source>
</evidence>
<keyword evidence="2 11" id="KW-0812">Transmembrane</keyword>